<accession>A0A1X3DHH5</accession>
<gene>
    <name evidence="1" type="ORF">BV912_07400</name>
</gene>
<comment type="caution">
    <text evidence="1">The sequence shown here is derived from an EMBL/GenBank/DDBJ whole genome shotgun (WGS) entry which is preliminary data.</text>
</comment>
<protein>
    <submittedName>
        <fullName evidence="1">Uncharacterized protein</fullName>
    </submittedName>
</protein>
<dbReference type="OrthoDB" id="8613175at2"/>
<evidence type="ECO:0000313" key="1">
    <source>
        <dbReference type="EMBL" id="OSI20388.1"/>
    </source>
</evidence>
<dbReference type="SUPFAM" id="SSF55729">
    <property type="entry name" value="Acyl-CoA N-acyltransferases (Nat)"/>
    <property type="match status" value="1"/>
</dbReference>
<dbReference type="RefSeq" id="WP_085359532.1">
    <property type="nucleotide sequence ID" value="NZ_MTAB01000015.1"/>
</dbReference>
<name>A0A1X3DHH5_9NEIS</name>
<organism evidence="1 2">
    <name type="scientific">Neisseria dumasiana</name>
    <dbReference type="NCBI Taxonomy" id="1931275"/>
    <lineage>
        <taxon>Bacteria</taxon>
        <taxon>Pseudomonadati</taxon>
        <taxon>Pseudomonadota</taxon>
        <taxon>Betaproteobacteria</taxon>
        <taxon>Neisseriales</taxon>
        <taxon>Neisseriaceae</taxon>
        <taxon>Neisseria</taxon>
    </lineage>
</organism>
<dbReference type="EMBL" id="MTAB01000015">
    <property type="protein sequence ID" value="OSI20388.1"/>
    <property type="molecule type" value="Genomic_DNA"/>
</dbReference>
<sequence length="508" mass="56920">MSKFEKIRKATLAAIAQRDAYVNSSTEEVARLYRQAAEQLSAQIRGDDSRRVELNELHNLLNAMHAVLQRLSKQRNHALDNDLHTLAVMAGMPFGDVLKSTTRLLKADDAVEFVRYFVYSDGLQLSDRLWRLDQHAADVLGHHLKSAVGNGDDAFHAVMGRLGSGSDVPPHIAKAYDAGRAGALRQSIRDMMTGNEDPVTGKGVVYQAERLFRTELIRAHGESYMGMAFETEGVRGVRFMLSPRHPKPDICDTHAAADLYGLGAGVYPDRASCPWPAHPNTFSYVTAVFEDEITGKDGVTITPSYKGAEQLGYSFNGNVNFEADRKYQINGFTYRKQDFVGLSGAPDGAHLTVSNYRLITKHEFFETDVIQKIYTDEDGDLSIFLYTDLLVLKEEYRGKGFVTSMLAHQIEKARELGFGGFALYADRSDVLNGYYTWPRLGFNAPLPTAMKLPDFLSNCKDVLDIMETEEGRKWWKENGFAVNMEFDLSDNSKSLNAFQQYINQKKGK</sequence>
<dbReference type="AlphaFoldDB" id="A0A1X3DHH5"/>
<reference evidence="2" key="1">
    <citation type="submission" date="2017-01" db="EMBL/GenBank/DDBJ databases">
        <authorList>
            <person name="Mah S.A."/>
            <person name="Swanson W.J."/>
            <person name="Moy G.W."/>
            <person name="Vacquier V.D."/>
        </authorList>
    </citation>
    <scope>NUCLEOTIDE SEQUENCE [LARGE SCALE GENOMIC DNA]</scope>
    <source>
        <strain evidence="2">124861</strain>
    </source>
</reference>
<evidence type="ECO:0000313" key="2">
    <source>
        <dbReference type="Proteomes" id="UP000193303"/>
    </source>
</evidence>
<dbReference type="Proteomes" id="UP000193303">
    <property type="component" value="Unassembled WGS sequence"/>
</dbReference>
<proteinExistence type="predicted"/>
<dbReference type="InterPro" id="IPR016181">
    <property type="entry name" value="Acyl_CoA_acyltransferase"/>
</dbReference>